<dbReference type="RefSeq" id="WP_072705225.1">
    <property type="nucleotide sequence ID" value="NZ_FRDH01000013.1"/>
</dbReference>
<organism evidence="2 3">
    <name type="scientific">Butyrivibrio hungatei DSM 14810</name>
    <dbReference type="NCBI Taxonomy" id="1121132"/>
    <lineage>
        <taxon>Bacteria</taxon>
        <taxon>Bacillati</taxon>
        <taxon>Bacillota</taxon>
        <taxon>Clostridia</taxon>
        <taxon>Lachnospirales</taxon>
        <taxon>Lachnospiraceae</taxon>
        <taxon>Butyrivibrio</taxon>
    </lineage>
</organism>
<dbReference type="AlphaFoldDB" id="A0A1M7T013"/>
<protein>
    <submittedName>
        <fullName evidence="2">Uncharacterized protein</fullName>
    </submittedName>
</protein>
<name>A0A1M7T013_9FIRM</name>
<feature type="region of interest" description="Disordered" evidence="1">
    <location>
        <begin position="91"/>
        <end position="134"/>
    </location>
</feature>
<proteinExistence type="predicted"/>
<evidence type="ECO:0000256" key="1">
    <source>
        <dbReference type="SAM" id="MobiDB-lite"/>
    </source>
</evidence>
<evidence type="ECO:0000313" key="2">
    <source>
        <dbReference type="EMBL" id="SHN64073.1"/>
    </source>
</evidence>
<feature type="compositionally biased region" description="Low complexity" evidence="1">
    <location>
        <begin position="92"/>
        <end position="109"/>
    </location>
</feature>
<accession>A0A1M7T013</accession>
<reference evidence="2 3" key="1">
    <citation type="submission" date="2016-12" db="EMBL/GenBank/DDBJ databases">
        <authorList>
            <person name="Song W.-J."/>
            <person name="Kurnit D.M."/>
        </authorList>
    </citation>
    <scope>NUCLEOTIDE SEQUENCE [LARGE SCALE GENOMIC DNA]</scope>
    <source>
        <strain evidence="2 3">DSM 14810</strain>
    </source>
</reference>
<gene>
    <name evidence="2" type="ORF">SAMN02745247_02741</name>
</gene>
<evidence type="ECO:0000313" key="3">
    <source>
        <dbReference type="Proteomes" id="UP000184097"/>
    </source>
</evidence>
<dbReference type="Proteomes" id="UP000184097">
    <property type="component" value="Unassembled WGS sequence"/>
</dbReference>
<sequence>MDKRVFRMAILTIISAFILVLVIVYATNTQKINQLFGWGSKESDEAETAASYNSGEQVYGQQIGSNLDGFLSDEDFFDETEKIPSVVVIKKSSGSAEESSEASSLGSSVSDDELPGMAVVGELQNPEGYAPGMGGSFDSSLYEYNGVMPTAPIEGTPVGQ</sequence>
<dbReference type="EMBL" id="FRDH01000013">
    <property type="protein sequence ID" value="SHN64073.1"/>
    <property type="molecule type" value="Genomic_DNA"/>
</dbReference>